<organism evidence="8 9">
    <name type="scientific">Danaus plexippus plexippus</name>
    <dbReference type="NCBI Taxonomy" id="278856"/>
    <lineage>
        <taxon>Eukaryota</taxon>
        <taxon>Metazoa</taxon>
        <taxon>Ecdysozoa</taxon>
        <taxon>Arthropoda</taxon>
        <taxon>Hexapoda</taxon>
        <taxon>Insecta</taxon>
        <taxon>Pterygota</taxon>
        <taxon>Neoptera</taxon>
        <taxon>Endopterygota</taxon>
        <taxon>Lepidoptera</taxon>
        <taxon>Glossata</taxon>
        <taxon>Ditrysia</taxon>
        <taxon>Papilionoidea</taxon>
        <taxon>Nymphalidae</taxon>
        <taxon>Danainae</taxon>
        <taxon>Danaini</taxon>
        <taxon>Danaina</taxon>
        <taxon>Danaus</taxon>
        <taxon>Danaus</taxon>
    </lineage>
</organism>
<dbReference type="eggNOG" id="KOG4177">
    <property type="taxonomic scope" value="Eukaryota"/>
</dbReference>
<evidence type="ECO:0000256" key="4">
    <source>
        <dbReference type="PROSITE-ProRule" id="PRU00023"/>
    </source>
</evidence>
<evidence type="ECO:0000313" key="9">
    <source>
        <dbReference type="Proteomes" id="UP000007151"/>
    </source>
</evidence>
<dbReference type="InterPro" id="IPR002110">
    <property type="entry name" value="Ankyrin_rpt"/>
</dbReference>
<evidence type="ECO:0000256" key="5">
    <source>
        <dbReference type="PROSITE-ProRule" id="PRU00192"/>
    </source>
</evidence>
<name>A0A212FFH3_DANPL</name>
<dbReference type="CDD" id="cd11839">
    <property type="entry name" value="SH3_Intersectin_4"/>
    <property type="match status" value="1"/>
</dbReference>
<dbReference type="InterPro" id="IPR001452">
    <property type="entry name" value="SH3_domain"/>
</dbReference>
<dbReference type="SMART" id="SM00248">
    <property type="entry name" value="ANK"/>
    <property type="match status" value="3"/>
</dbReference>
<evidence type="ECO:0000256" key="6">
    <source>
        <dbReference type="SAM" id="MobiDB-lite"/>
    </source>
</evidence>
<dbReference type="Gene3D" id="2.30.30.40">
    <property type="entry name" value="SH3 Domains"/>
    <property type="match status" value="1"/>
</dbReference>
<protein>
    <recommendedName>
        <fullName evidence="7">SH3 domain-containing protein</fullName>
    </recommendedName>
</protein>
<reference evidence="8 9" key="1">
    <citation type="journal article" date="2011" name="Cell">
        <title>The monarch butterfly genome yields insights into long-distance migration.</title>
        <authorList>
            <person name="Zhan S."/>
            <person name="Merlin C."/>
            <person name="Boore J.L."/>
            <person name="Reppert S.M."/>
        </authorList>
    </citation>
    <scope>NUCLEOTIDE SEQUENCE [LARGE SCALE GENOMIC DNA]</scope>
    <source>
        <strain evidence="8">F-2</strain>
    </source>
</reference>
<keyword evidence="3 4" id="KW-0040">ANK repeat</keyword>
<dbReference type="PROSITE" id="PS50297">
    <property type="entry name" value="ANK_REP_REGION"/>
    <property type="match status" value="2"/>
</dbReference>
<dbReference type="InParanoid" id="A0A212FFH3"/>
<dbReference type="STRING" id="278856.A0A212FFH3"/>
<evidence type="ECO:0000256" key="2">
    <source>
        <dbReference type="ARBA" id="ARBA00022737"/>
    </source>
</evidence>
<keyword evidence="9" id="KW-1185">Reference proteome</keyword>
<dbReference type="Pfam" id="PF13637">
    <property type="entry name" value="Ank_4"/>
    <property type="match status" value="1"/>
</dbReference>
<dbReference type="KEGG" id="dpl:KGM_201581"/>
<comment type="caution">
    <text evidence="8">The sequence shown here is derived from an EMBL/GenBank/DDBJ whole genome shotgun (WGS) entry which is preliminary data.</text>
</comment>
<dbReference type="PROSITE" id="PS50088">
    <property type="entry name" value="ANK_REPEAT"/>
    <property type="match status" value="3"/>
</dbReference>
<feature type="repeat" description="ANK" evidence="4">
    <location>
        <begin position="43"/>
        <end position="75"/>
    </location>
</feature>
<feature type="repeat" description="ANK" evidence="4">
    <location>
        <begin position="79"/>
        <end position="111"/>
    </location>
</feature>
<dbReference type="PANTHER" id="PTHR24198">
    <property type="entry name" value="ANKYRIN REPEAT AND PROTEIN KINASE DOMAIN-CONTAINING PROTEIN"/>
    <property type="match status" value="1"/>
</dbReference>
<dbReference type="Pfam" id="PF12796">
    <property type="entry name" value="Ank_2"/>
    <property type="match status" value="1"/>
</dbReference>
<feature type="compositionally biased region" description="Basic and acidic residues" evidence="6">
    <location>
        <begin position="152"/>
        <end position="162"/>
    </location>
</feature>
<dbReference type="SMART" id="SM00326">
    <property type="entry name" value="SH3"/>
    <property type="match status" value="1"/>
</dbReference>
<evidence type="ECO:0000259" key="7">
    <source>
        <dbReference type="PROSITE" id="PS50002"/>
    </source>
</evidence>
<feature type="repeat" description="ANK" evidence="4">
    <location>
        <begin position="15"/>
        <end position="42"/>
    </location>
</feature>
<dbReference type="PRINTS" id="PR00452">
    <property type="entry name" value="SH3DOMAIN"/>
</dbReference>
<dbReference type="PANTHER" id="PTHR24198:SF165">
    <property type="entry name" value="ANKYRIN REPEAT-CONTAINING PROTEIN-RELATED"/>
    <property type="match status" value="1"/>
</dbReference>
<dbReference type="SUPFAM" id="SSF48403">
    <property type="entry name" value="Ankyrin repeat"/>
    <property type="match status" value="1"/>
</dbReference>
<dbReference type="Pfam" id="PF07653">
    <property type="entry name" value="SH3_2"/>
    <property type="match status" value="1"/>
</dbReference>
<dbReference type="InterPro" id="IPR036770">
    <property type="entry name" value="Ankyrin_rpt-contain_sf"/>
</dbReference>
<dbReference type="EMBL" id="AGBW02008825">
    <property type="protein sequence ID" value="OWR52477.1"/>
    <property type="molecule type" value="Genomic_DNA"/>
</dbReference>
<evidence type="ECO:0000256" key="1">
    <source>
        <dbReference type="ARBA" id="ARBA00022443"/>
    </source>
</evidence>
<sequence length="237" mass="24887">MDLSPDEENFQGRLLHLAALWDNLELLQELLATGAEVDARDGYMRSALHAAALAERSSCLIALCDAGADVNAKSNQETGGKTALHIAAERGHVENVKALLKAGADQTVINSDGDTALVLAERGRHRHAALALREAKGGGGGGAGGARPASAARRDSGRDSATRRKHEVAQALANYTATSSEQLSLVKGQLLVVRKKADSGWWEGELQAKGRARQSGWFPATYVKVGGGGGREGGFQK</sequence>
<feature type="domain" description="SH3" evidence="7">
    <location>
        <begin position="164"/>
        <end position="228"/>
    </location>
</feature>
<dbReference type="InterPro" id="IPR036028">
    <property type="entry name" value="SH3-like_dom_sf"/>
</dbReference>
<dbReference type="Proteomes" id="UP000007151">
    <property type="component" value="Unassembled WGS sequence"/>
</dbReference>
<dbReference type="Gene3D" id="1.25.40.20">
    <property type="entry name" value="Ankyrin repeat-containing domain"/>
    <property type="match status" value="2"/>
</dbReference>
<keyword evidence="1 5" id="KW-0728">SH3 domain</keyword>
<gene>
    <name evidence="8" type="ORF">KGM_201581</name>
</gene>
<dbReference type="AlphaFoldDB" id="A0A212FFH3"/>
<evidence type="ECO:0000313" key="8">
    <source>
        <dbReference type="EMBL" id="OWR52477.1"/>
    </source>
</evidence>
<proteinExistence type="predicted"/>
<dbReference type="PROSITE" id="PS50002">
    <property type="entry name" value="SH3"/>
    <property type="match status" value="1"/>
</dbReference>
<dbReference type="SUPFAM" id="SSF50044">
    <property type="entry name" value="SH3-domain"/>
    <property type="match status" value="1"/>
</dbReference>
<keyword evidence="2" id="KW-0677">Repeat</keyword>
<evidence type="ECO:0000256" key="3">
    <source>
        <dbReference type="ARBA" id="ARBA00023043"/>
    </source>
</evidence>
<accession>A0A212FFH3</accession>
<feature type="region of interest" description="Disordered" evidence="6">
    <location>
        <begin position="134"/>
        <end position="164"/>
    </location>
</feature>